<protein>
    <recommendedName>
        <fullName evidence="1">DUF547 domain-containing protein</fullName>
    </recommendedName>
</protein>
<dbReference type="PANTHER" id="PTHR23054">
    <property type="entry name" value="TERNARY COMPLEX FACTOR MIP1, LEUCINE-ZIPPER-RELATED"/>
    <property type="match status" value="1"/>
</dbReference>
<dbReference type="Proteomes" id="UP000823674">
    <property type="component" value="Chromosome A04"/>
</dbReference>
<organism evidence="2 3">
    <name type="scientific">Brassica rapa subsp. trilocularis</name>
    <dbReference type="NCBI Taxonomy" id="1813537"/>
    <lineage>
        <taxon>Eukaryota</taxon>
        <taxon>Viridiplantae</taxon>
        <taxon>Streptophyta</taxon>
        <taxon>Embryophyta</taxon>
        <taxon>Tracheophyta</taxon>
        <taxon>Spermatophyta</taxon>
        <taxon>Magnoliopsida</taxon>
        <taxon>eudicotyledons</taxon>
        <taxon>Gunneridae</taxon>
        <taxon>Pentapetalae</taxon>
        <taxon>rosids</taxon>
        <taxon>malvids</taxon>
        <taxon>Brassicales</taxon>
        <taxon>Brassicaceae</taxon>
        <taxon>Brassiceae</taxon>
        <taxon>Brassica</taxon>
    </lineage>
</organism>
<keyword evidence="3" id="KW-1185">Reference proteome</keyword>
<comment type="caution">
    <text evidence="2">The sequence shown here is derived from an EMBL/GenBank/DDBJ whole genome shotgun (WGS) entry which is preliminary data.</text>
</comment>
<feature type="domain" description="DUF547" evidence="1">
    <location>
        <begin position="33"/>
        <end position="88"/>
    </location>
</feature>
<dbReference type="Pfam" id="PF04784">
    <property type="entry name" value="DUF547"/>
    <property type="match status" value="1"/>
</dbReference>
<reference evidence="2 3" key="1">
    <citation type="submission" date="2021-03" db="EMBL/GenBank/DDBJ databases">
        <authorList>
            <person name="King G.J."/>
            <person name="Bancroft I."/>
            <person name="Baten A."/>
            <person name="Bloomfield J."/>
            <person name="Borpatragohain P."/>
            <person name="He Z."/>
            <person name="Irish N."/>
            <person name="Irwin J."/>
            <person name="Liu K."/>
            <person name="Mauleon R.P."/>
            <person name="Moore J."/>
            <person name="Morris R."/>
            <person name="Ostergaard L."/>
            <person name="Wang B."/>
            <person name="Wells R."/>
        </authorList>
    </citation>
    <scope>NUCLEOTIDE SEQUENCE [LARGE SCALE GENOMIC DNA]</scope>
    <source>
        <strain evidence="2">R-o-18</strain>
        <tissue evidence="2">Leaf</tissue>
    </source>
</reference>
<dbReference type="InterPro" id="IPR006869">
    <property type="entry name" value="DUF547"/>
</dbReference>
<evidence type="ECO:0000313" key="2">
    <source>
        <dbReference type="EMBL" id="KAG5400942.1"/>
    </source>
</evidence>
<dbReference type="EMBL" id="JADBGQ010000004">
    <property type="protein sequence ID" value="KAG5400942.1"/>
    <property type="molecule type" value="Genomic_DNA"/>
</dbReference>
<dbReference type="PANTHER" id="PTHR23054:SF66">
    <property type="entry name" value="DUF547 DOMAIN-CONTAINING PROTEIN"/>
    <property type="match status" value="1"/>
</dbReference>
<evidence type="ECO:0000313" key="3">
    <source>
        <dbReference type="Proteomes" id="UP000823674"/>
    </source>
</evidence>
<accession>A0ABQ7MQJ1</accession>
<sequence>MICGAQASGKTPLFDDQFEFSRPYSSMIEVSHIHRNHRKGHDLDLMNRNFRTGDEHQEYSLDHSKPLLYFALCSGNHSDPAIRVYTPQVDLPRARNRKRGVCSCNVWGEERPEASLTKDHESFSKDSGLSLATLMEMIQECLPEIMKKRIKKLNSWRSRRALRMYVQV</sequence>
<name>A0ABQ7MQJ1_BRACM</name>
<gene>
    <name evidence="2" type="primary">A04p017780.1_BraROA</name>
    <name evidence="2" type="ORF">IGI04_015549</name>
</gene>
<proteinExistence type="predicted"/>
<evidence type="ECO:0000259" key="1">
    <source>
        <dbReference type="Pfam" id="PF04784"/>
    </source>
</evidence>